<dbReference type="RefSeq" id="WP_183750560.1">
    <property type="nucleotide sequence ID" value="NZ_JACICC010000001.1"/>
</dbReference>
<name>A0A7W5Z1X8_9HYPH</name>
<dbReference type="PROSITE" id="PS00211">
    <property type="entry name" value="ABC_TRANSPORTER_1"/>
    <property type="match status" value="1"/>
</dbReference>
<reference evidence="12 13" key="1">
    <citation type="submission" date="2020-08" db="EMBL/GenBank/DDBJ databases">
        <title>Genomic Encyclopedia of Type Strains, Phase IV (KMG-IV): sequencing the most valuable type-strain genomes for metagenomic binning, comparative biology and taxonomic classification.</title>
        <authorList>
            <person name="Goeker M."/>
        </authorList>
    </citation>
    <scope>NUCLEOTIDE SEQUENCE [LARGE SCALE GENOMIC DNA]</scope>
    <source>
        <strain evidence="12 13">DSM 28760</strain>
    </source>
</reference>
<evidence type="ECO:0000259" key="11">
    <source>
        <dbReference type="PROSITE" id="PS50893"/>
    </source>
</evidence>
<evidence type="ECO:0000256" key="7">
    <source>
        <dbReference type="ARBA" id="ARBA00022840"/>
    </source>
</evidence>
<dbReference type="InterPro" id="IPR045865">
    <property type="entry name" value="ACT-like_dom_sf"/>
</dbReference>
<dbReference type="GO" id="GO:0016887">
    <property type="term" value="F:ATP hydrolysis activity"/>
    <property type="evidence" value="ECO:0007669"/>
    <property type="project" value="InterPro"/>
</dbReference>
<dbReference type="Gene3D" id="3.40.50.300">
    <property type="entry name" value="P-loop containing nucleotide triphosphate hydrolases"/>
    <property type="match status" value="1"/>
</dbReference>
<dbReference type="SMART" id="SM00382">
    <property type="entry name" value="AAA"/>
    <property type="match status" value="1"/>
</dbReference>
<dbReference type="InterPro" id="IPR017871">
    <property type="entry name" value="ABC_transporter-like_CS"/>
</dbReference>
<dbReference type="PANTHER" id="PTHR43166:SF30">
    <property type="entry name" value="METHIONINE IMPORT ATP-BINDING PROTEIN METN"/>
    <property type="match status" value="1"/>
</dbReference>
<dbReference type="InterPro" id="IPR027417">
    <property type="entry name" value="P-loop_NTPase"/>
</dbReference>
<dbReference type="GO" id="GO:0005524">
    <property type="term" value="F:ATP binding"/>
    <property type="evidence" value="ECO:0007669"/>
    <property type="project" value="UniProtKB-KW"/>
</dbReference>
<dbReference type="InterPro" id="IPR018449">
    <property type="entry name" value="NIL_domain"/>
</dbReference>
<dbReference type="Proteomes" id="UP000537592">
    <property type="component" value="Unassembled WGS sequence"/>
</dbReference>
<evidence type="ECO:0000256" key="4">
    <source>
        <dbReference type="ARBA" id="ARBA00022448"/>
    </source>
</evidence>
<keyword evidence="6" id="KW-0547">Nucleotide-binding</keyword>
<dbReference type="Pfam" id="PF09383">
    <property type="entry name" value="NIL"/>
    <property type="match status" value="1"/>
</dbReference>
<evidence type="ECO:0000256" key="6">
    <source>
        <dbReference type="ARBA" id="ARBA00022741"/>
    </source>
</evidence>
<dbReference type="InterPro" id="IPR003439">
    <property type="entry name" value="ABC_transporter-like_ATP-bd"/>
</dbReference>
<dbReference type="Pfam" id="PF00005">
    <property type="entry name" value="ABC_tran"/>
    <property type="match status" value="1"/>
</dbReference>
<dbReference type="EMBL" id="JACICC010000001">
    <property type="protein sequence ID" value="MBB3808583.1"/>
    <property type="molecule type" value="Genomic_DNA"/>
</dbReference>
<keyword evidence="13" id="KW-1185">Reference proteome</keyword>
<evidence type="ECO:0000256" key="9">
    <source>
        <dbReference type="ARBA" id="ARBA00022970"/>
    </source>
</evidence>
<dbReference type="PANTHER" id="PTHR43166">
    <property type="entry name" value="AMINO ACID IMPORT ATP-BINDING PROTEIN"/>
    <property type="match status" value="1"/>
</dbReference>
<sequence>MSVFSEEKTHILVSGLVKRYPGAQAPAIAGVDLAIRRGEIFGIIGRSGAGKSSLLRTFNRLELPTEGSVQVAGQDVGSLTGASLMQLRRRIGMIFQHFNLLSAKTAFGNVALPLKVAGVGRDEIERRVTELLDLVGLADKRDAYPAQLSGGQKQRVGIARALVHRPEILLCDEATSALDPESTDAILTLLRDINSRLGLTIVLITHEMSVIHEICHRVVVLDQGRVVEEGEVWNIFGAPQHDVTRALLRTLQKTIPGDLREGLLDQPQASDDRLVLDLHYTGGQGRGPDLAGLVEALGSGVELLFGGIDRIQGHGQGHLLVAIERRGRSDADILARVQSLSDDVRKLGYVPDRI</sequence>
<keyword evidence="8" id="KW-1278">Translocase</keyword>
<dbReference type="AlphaFoldDB" id="A0A7W5Z1X8"/>
<gene>
    <name evidence="12" type="ORF">FHS81_000637</name>
</gene>
<evidence type="ECO:0000256" key="5">
    <source>
        <dbReference type="ARBA" id="ARBA00022475"/>
    </source>
</evidence>
<dbReference type="InterPro" id="IPR003593">
    <property type="entry name" value="AAA+_ATPase"/>
</dbReference>
<dbReference type="SUPFAM" id="SSF55021">
    <property type="entry name" value="ACT-like"/>
    <property type="match status" value="1"/>
</dbReference>
<keyword evidence="9" id="KW-0029">Amino-acid transport</keyword>
<proteinExistence type="inferred from homology"/>
<dbReference type="SUPFAM" id="SSF52540">
    <property type="entry name" value="P-loop containing nucleoside triphosphate hydrolases"/>
    <property type="match status" value="1"/>
</dbReference>
<keyword evidence="5" id="KW-1003">Cell membrane</keyword>
<dbReference type="GO" id="GO:0006865">
    <property type="term" value="P:amino acid transport"/>
    <property type="evidence" value="ECO:0007669"/>
    <property type="project" value="UniProtKB-KW"/>
</dbReference>
<evidence type="ECO:0000313" key="13">
    <source>
        <dbReference type="Proteomes" id="UP000537592"/>
    </source>
</evidence>
<dbReference type="Gene3D" id="3.30.70.260">
    <property type="match status" value="1"/>
</dbReference>
<protein>
    <recommendedName>
        <fullName evidence="3">Cell division ATP-binding protein FtsE</fullName>
    </recommendedName>
</protein>
<evidence type="ECO:0000256" key="10">
    <source>
        <dbReference type="ARBA" id="ARBA00023136"/>
    </source>
</evidence>
<evidence type="ECO:0000256" key="3">
    <source>
        <dbReference type="ARBA" id="ARBA00020019"/>
    </source>
</evidence>
<comment type="caution">
    <text evidence="12">The sequence shown here is derived from an EMBL/GenBank/DDBJ whole genome shotgun (WGS) entry which is preliminary data.</text>
</comment>
<dbReference type="GO" id="GO:0005886">
    <property type="term" value="C:plasma membrane"/>
    <property type="evidence" value="ECO:0007669"/>
    <property type="project" value="UniProtKB-ARBA"/>
</dbReference>
<keyword evidence="7 12" id="KW-0067">ATP-binding</keyword>
<organism evidence="12 13">
    <name type="scientific">Pseudochelatococcus contaminans</name>
    <dbReference type="NCBI Taxonomy" id="1538103"/>
    <lineage>
        <taxon>Bacteria</taxon>
        <taxon>Pseudomonadati</taxon>
        <taxon>Pseudomonadota</taxon>
        <taxon>Alphaproteobacteria</taxon>
        <taxon>Hyphomicrobiales</taxon>
        <taxon>Chelatococcaceae</taxon>
        <taxon>Pseudochelatococcus</taxon>
    </lineage>
</organism>
<comment type="similarity">
    <text evidence="2">Belongs to the ABC transporter superfamily.</text>
</comment>
<dbReference type="InterPro" id="IPR050086">
    <property type="entry name" value="MetN_ABC_transporter-like"/>
</dbReference>
<evidence type="ECO:0000256" key="1">
    <source>
        <dbReference type="ARBA" id="ARBA00002579"/>
    </source>
</evidence>
<dbReference type="InterPro" id="IPR041701">
    <property type="entry name" value="MetN_ABC"/>
</dbReference>
<keyword evidence="10" id="KW-0472">Membrane</keyword>
<dbReference type="FunFam" id="3.40.50.300:FF:000056">
    <property type="entry name" value="Cell division ATP-binding protein FtsE"/>
    <property type="match status" value="1"/>
</dbReference>
<evidence type="ECO:0000256" key="2">
    <source>
        <dbReference type="ARBA" id="ARBA00005417"/>
    </source>
</evidence>
<comment type="function">
    <text evidence="1">Part of the ABC transporter FtsEX involved in cellular division. Important for assembly or stability of the septal ring.</text>
</comment>
<dbReference type="PROSITE" id="PS50893">
    <property type="entry name" value="ABC_TRANSPORTER_2"/>
    <property type="match status" value="1"/>
</dbReference>
<dbReference type="CDD" id="cd03258">
    <property type="entry name" value="ABC_MetN_methionine_transporter"/>
    <property type="match status" value="1"/>
</dbReference>
<keyword evidence="4" id="KW-0813">Transport</keyword>
<accession>A0A7W5Z1X8</accession>
<evidence type="ECO:0000256" key="8">
    <source>
        <dbReference type="ARBA" id="ARBA00022967"/>
    </source>
</evidence>
<feature type="domain" description="ABC transporter" evidence="11">
    <location>
        <begin position="11"/>
        <end position="248"/>
    </location>
</feature>
<evidence type="ECO:0000313" key="12">
    <source>
        <dbReference type="EMBL" id="MBB3808583.1"/>
    </source>
</evidence>